<sequence length="136" mass="15420">MEGRCKRCNKKLYWFKEVNMYRGEEYCNKCYDILSKDSKRGIEINGKEVVKEEKKIKSVPDKKIGEDVNLNDKGGIGWLIIGLLSSGIGIILFIIFYKKYPKRAKSLLLGVGLSIAIPIILFGIMVIMELISGELT</sequence>
<evidence type="ECO:0000313" key="2">
    <source>
        <dbReference type="EMBL" id="SQJ06290.1"/>
    </source>
</evidence>
<protein>
    <recommendedName>
        <fullName evidence="4">Zinc ribbon domain-containing protein</fullName>
    </recommendedName>
</protein>
<reference evidence="2 3" key="1">
    <citation type="submission" date="2018-06" db="EMBL/GenBank/DDBJ databases">
        <authorList>
            <consortium name="Pathogen Informatics"/>
            <person name="Doyle S."/>
        </authorList>
    </citation>
    <scope>NUCLEOTIDE SEQUENCE [LARGE SCALE GENOMIC DNA]</scope>
    <source>
        <strain evidence="2 3">NCTC12112</strain>
    </source>
</reference>
<evidence type="ECO:0000313" key="3">
    <source>
        <dbReference type="Proteomes" id="UP000249008"/>
    </source>
</evidence>
<feature type="transmembrane region" description="Helical" evidence="1">
    <location>
        <begin position="107"/>
        <end position="131"/>
    </location>
</feature>
<gene>
    <name evidence="2" type="ORF">NCTC12112_01968</name>
</gene>
<keyword evidence="1" id="KW-1133">Transmembrane helix</keyword>
<organism evidence="2 3">
    <name type="scientific">Fusobacterium ulcerans</name>
    <dbReference type="NCBI Taxonomy" id="861"/>
    <lineage>
        <taxon>Bacteria</taxon>
        <taxon>Fusobacteriati</taxon>
        <taxon>Fusobacteriota</taxon>
        <taxon>Fusobacteriia</taxon>
        <taxon>Fusobacteriales</taxon>
        <taxon>Fusobacteriaceae</taxon>
        <taxon>Fusobacterium</taxon>
    </lineage>
</organism>
<dbReference type="EMBL" id="LS483487">
    <property type="protein sequence ID" value="SQJ06290.1"/>
    <property type="molecule type" value="Genomic_DNA"/>
</dbReference>
<dbReference type="RefSeq" id="WP_106878533.1">
    <property type="nucleotide sequence ID" value="NZ_CP028105.1"/>
</dbReference>
<dbReference type="KEGG" id="ful:C4N20_00485"/>
<evidence type="ECO:0008006" key="4">
    <source>
        <dbReference type="Google" id="ProtNLM"/>
    </source>
</evidence>
<name>A0AAX2JEC1_9FUSO</name>
<dbReference type="AlphaFoldDB" id="A0AAX2JEC1"/>
<proteinExistence type="predicted"/>
<accession>A0AAX2JEC1</accession>
<dbReference type="GeneID" id="78453266"/>
<feature type="transmembrane region" description="Helical" evidence="1">
    <location>
        <begin position="76"/>
        <end position="95"/>
    </location>
</feature>
<keyword evidence="1" id="KW-0812">Transmembrane</keyword>
<dbReference type="Proteomes" id="UP000249008">
    <property type="component" value="Chromosome 1"/>
</dbReference>
<keyword evidence="1" id="KW-0472">Membrane</keyword>
<evidence type="ECO:0000256" key="1">
    <source>
        <dbReference type="SAM" id="Phobius"/>
    </source>
</evidence>